<dbReference type="OrthoDB" id="9773582at2"/>
<feature type="domain" description="Phosphatidic acid phosphatase type 2/haloperoxidase" evidence="8">
    <location>
        <begin position="81"/>
        <end position="197"/>
    </location>
</feature>
<proteinExistence type="predicted"/>
<dbReference type="AlphaFoldDB" id="A0A1N6J4M2"/>
<accession>A0A1N6J4M2</accession>
<dbReference type="Gene3D" id="1.20.144.10">
    <property type="entry name" value="Phosphatidic acid phosphatase type 2/haloperoxidase"/>
    <property type="match status" value="1"/>
</dbReference>
<dbReference type="EMBL" id="FSRA01000002">
    <property type="protein sequence ID" value="SIO39274.1"/>
    <property type="molecule type" value="Genomic_DNA"/>
</dbReference>
<evidence type="ECO:0000256" key="1">
    <source>
        <dbReference type="ARBA" id="ARBA00004651"/>
    </source>
</evidence>
<evidence type="ECO:0000256" key="2">
    <source>
        <dbReference type="ARBA" id="ARBA00022475"/>
    </source>
</evidence>
<dbReference type="InterPro" id="IPR000326">
    <property type="entry name" value="PAP2/HPO"/>
</dbReference>
<evidence type="ECO:0000256" key="6">
    <source>
        <dbReference type="ARBA" id="ARBA00023136"/>
    </source>
</evidence>
<dbReference type="SMART" id="SM00014">
    <property type="entry name" value="acidPPc"/>
    <property type="match status" value="1"/>
</dbReference>
<keyword evidence="10" id="KW-1185">Reference proteome</keyword>
<evidence type="ECO:0000256" key="3">
    <source>
        <dbReference type="ARBA" id="ARBA00022692"/>
    </source>
</evidence>
<dbReference type="GO" id="GO:0005886">
    <property type="term" value="C:plasma membrane"/>
    <property type="evidence" value="ECO:0007669"/>
    <property type="project" value="UniProtKB-SubCell"/>
</dbReference>
<evidence type="ECO:0000313" key="10">
    <source>
        <dbReference type="Proteomes" id="UP000185003"/>
    </source>
</evidence>
<dbReference type="SUPFAM" id="SSF48317">
    <property type="entry name" value="Acid phosphatase/Vanadium-dependent haloperoxidase"/>
    <property type="match status" value="1"/>
</dbReference>
<feature type="transmembrane region" description="Helical" evidence="7">
    <location>
        <begin position="52"/>
        <end position="75"/>
    </location>
</feature>
<feature type="transmembrane region" description="Helical" evidence="7">
    <location>
        <begin position="158"/>
        <end position="176"/>
    </location>
</feature>
<protein>
    <submittedName>
        <fullName evidence="9">Membrane-associated phospholipid phosphatase</fullName>
    </submittedName>
</protein>
<dbReference type="PANTHER" id="PTHR14969">
    <property type="entry name" value="SPHINGOSINE-1-PHOSPHATE PHOSPHOHYDROLASE"/>
    <property type="match status" value="1"/>
</dbReference>
<name>A0A1N6J4M2_9BACT</name>
<dbReference type="STRING" id="536979.SAMN04488055_3630"/>
<organism evidence="9 10">
    <name type="scientific">Chitinophaga niabensis</name>
    <dbReference type="NCBI Taxonomy" id="536979"/>
    <lineage>
        <taxon>Bacteria</taxon>
        <taxon>Pseudomonadati</taxon>
        <taxon>Bacteroidota</taxon>
        <taxon>Chitinophagia</taxon>
        <taxon>Chitinophagales</taxon>
        <taxon>Chitinophagaceae</taxon>
        <taxon>Chitinophaga</taxon>
    </lineage>
</organism>
<sequence>MLKTLATLVAKNRYFFIPFLLWLIIGGALLTIFTKDQLFLAVNGAHNPVADILVTISTYVGNGLLFGLILAFFLFKRQWRNFFMGAAAFLLVTLIVQFLKRAFSEPRPISYFTDPTVLHILPWISVHSGLSFPSGHTSTAFAMYCFITLMWSNKKMGWVLFLLALSTAHSRLYLSQHFFSDVYVGSIIGTFCCTLVYWLFEYRKSQTPGTTCIHNTVITPSAGNI</sequence>
<comment type="subcellular location">
    <subcellularLocation>
        <location evidence="1">Cell membrane</location>
        <topology evidence="1">Multi-pass membrane protein</topology>
    </subcellularLocation>
</comment>
<dbReference type="Proteomes" id="UP000185003">
    <property type="component" value="Unassembled WGS sequence"/>
</dbReference>
<feature type="transmembrane region" description="Helical" evidence="7">
    <location>
        <begin position="82"/>
        <end position="100"/>
    </location>
</feature>
<keyword evidence="3 7" id="KW-0812">Transmembrane</keyword>
<gene>
    <name evidence="9" type="ORF">SAMN04488055_3630</name>
</gene>
<dbReference type="GO" id="GO:0016787">
    <property type="term" value="F:hydrolase activity"/>
    <property type="evidence" value="ECO:0007669"/>
    <property type="project" value="UniProtKB-KW"/>
</dbReference>
<evidence type="ECO:0000256" key="7">
    <source>
        <dbReference type="SAM" id="Phobius"/>
    </source>
</evidence>
<feature type="transmembrane region" description="Helical" evidence="7">
    <location>
        <begin position="120"/>
        <end position="146"/>
    </location>
</feature>
<reference evidence="9 10" key="1">
    <citation type="submission" date="2016-11" db="EMBL/GenBank/DDBJ databases">
        <authorList>
            <person name="Jaros S."/>
            <person name="Januszkiewicz K."/>
            <person name="Wedrychowicz H."/>
        </authorList>
    </citation>
    <scope>NUCLEOTIDE SEQUENCE [LARGE SCALE GENOMIC DNA]</scope>
    <source>
        <strain evidence="9 10">DSM 24787</strain>
    </source>
</reference>
<dbReference type="InterPro" id="IPR036938">
    <property type="entry name" value="PAP2/HPO_sf"/>
</dbReference>
<keyword evidence="5 7" id="KW-1133">Transmembrane helix</keyword>
<dbReference type="RefSeq" id="WP_074240845.1">
    <property type="nucleotide sequence ID" value="NZ_FSRA01000002.1"/>
</dbReference>
<feature type="transmembrane region" description="Helical" evidence="7">
    <location>
        <begin position="12"/>
        <end position="32"/>
    </location>
</feature>
<evidence type="ECO:0000313" key="9">
    <source>
        <dbReference type="EMBL" id="SIO39274.1"/>
    </source>
</evidence>
<keyword evidence="2" id="KW-1003">Cell membrane</keyword>
<keyword evidence="6 7" id="KW-0472">Membrane</keyword>
<feature type="transmembrane region" description="Helical" evidence="7">
    <location>
        <begin position="182"/>
        <end position="200"/>
    </location>
</feature>
<keyword evidence="4" id="KW-0378">Hydrolase</keyword>
<evidence type="ECO:0000256" key="5">
    <source>
        <dbReference type="ARBA" id="ARBA00022989"/>
    </source>
</evidence>
<dbReference type="Pfam" id="PF01569">
    <property type="entry name" value="PAP2"/>
    <property type="match status" value="1"/>
</dbReference>
<evidence type="ECO:0000256" key="4">
    <source>
        <dbReference type="ARBA" id="ARBA00022801"/>
    </source>
</evidence>
<dbReference type="PANTHER" id="PTHR14969:SF62">
    <property type="entry name" value="DECAPRENYLPHOSPHORYL-5-PHOSPHORIBOSE PHOSPHATASE RV3807C-RELATED"/>
    <property type="match status" value="1"/>
</dbReference>
<evidence type="ECO:0000259" key="8">
    <source>
        <dbReference type="SMART" id="SM00014"/>
    </source>
</evidence>